<name>A0A8D5U744_9CREN</name>
<accession>A0A8D5U744</accession>
<evidence type="ECO:0000313" key="3">
    <source>
        <dbReference type="Proteomes" id="UP000825123"/>
    </source>
</evidence>
<keyword evidence="3" id="KW-1185">Reference proteome</keyword>
<evidence type="ECO:0000313" key="2">
    <source>
        <dbReference type="EMBL" id="BCU70029.1"/>
    </source>
</evidence>
<dbReference type="EMBL" id="AP024597">
    <property type="protein sequence ID" value="BCU70029.1"/>
    <property type="molecule type" value="Genomic_DNA"/>
</dbReference>
<reference evidence="2 3" key="1">
    <citation type="submission" date="2021-04" db="EMBL/GenBank/DDBJ databases">
        <title>Complete genome sequence of Stygiolobus sp. KN-1.</title>
        <authorList>
            <person name="Nakamura K."/>
            <person name="Sakai H."/>
            <person name="Kurosawa N."/>
        </authorList>
    </citation>
    <scope>NUCLEOTIDE SEQUENCE [LARGE SCALE GENOMIC DNA]</scope>
    <source>
        <strain evidence="2 3">KN-1</strain>
    </source>
</reference>
<dbReference type="InterPro" id="IPR017853">
    <property type="entry name" value="GH"/>
</dbReference>
<evidence type="ECO:0000256" key="1">
    <source>
        <dbReference type="ARBA" id="ARBA00023277"/>
    </source>
</evidence>
<dbReference type="SUPFAM" id="SSF51445">
    <property type="entry name" value="(Trans)glycosidases"/>
    <property type="match status" value="1"/>
</dbReference>
<dbReference type="Pfam" id="PF05691">
    <property type="entry name" value="Raffinose_syn"/>
    <property type="match status" value="2"/>
</dbReference>
<dbReference type="GeneID" id="66163055"/>
<dbReference type="InterPro" id="IPR013785">
    <property type="entry name" value="Aldolase_TIM"/>
</dbReference>
<sequence length="634" mass="71819">MSFNPSLSKIVFQDRECIPKLVSESTLYSLYDACGNNVLLLRDGSKLGVRSPSAFTKAEVRFDVRAEEFLALTLAPIVKYGTGYKYYNELYTYGKTSAQSPANVVYPDYVEFSSYNDINEKATPCWTYAYTSRELHKVIYPTVAVLLKKEKYEAYVVNSAHGLHPSLTDNGLLIEGHSTPGTLTWVLFRGENEDPYSAIREAFVEMSKYSTVKLREEKPRPKVLGKLGWCSWNAFLTNVSEEEVVKTVRGLKDRGVKLGYVLIDDGWQERGEDLVLLSLDPDKRKFPRGFPKLREEVGTEGFGLWLTINLYWKGFSEKVKEELGEGEANTRNGVPDDLNRALTLYHNLFRRIKGWGFSFVKVDNQWSVRLKESPENIQLALQLSAYGNGLEVLNCMSMVPECYSHYFLSNIMRTSTDYIPMWKEAGKLHILFNAYNSLFFSNIVYPDYDMFSSYDPYALAHLIARVFSGGPIYITDRDAEKTDVGLLRKVMVGDGVSTVDFPGVVTRDLLFRNPYKEEKLLKIASKSNGIPVLGAINVNEGGKVIKDRVDLSDFPFPIEGEDLMYYKVLRQEYGDANDLTLELGEMEGEVVVIAERGTPIGFKGYLLPPSTLKSDLKKGTMIILDDPLREVEMK</sequence>
<gene>
    <name evidence="2" type="ORF">KN1_13260</name>
</gene>
<dbReference type="AlphaFoldDB" id="A0A8D5U744"/>
<organism evidence="2 3">
    <name type="scientific">Stygiolobus caldivivus</name>
    <dbReference type="NCBI Taxonomy" id="2824673"/>
    <lineage>
        <taxon>Archaea</taxon>
        <taxon>Thermoproteota</taxon>
        <taxon>Thermoprotei</taxon>
        <taxon>Sulfolobales</taxon>
        <taxon>Sulfolobaceae</taxon>
        <taxon>Stygiolobus</taxon>
    </lineage>
</organism>
<dbReference type="PANTHER" id="PTHR31268">
    <property type="match status" value="1"/>
</dbReference>
<dbReference type="RefSeq" id="WP_221290224.1">
    <property type="nucleotide sequence ID" value="NZ_AP024597.1"/>
</dbReference>
<keyword evidence="1" id="KW-0119">Carbohydrate metabolism</keyword>
<dbReference type="KEGG" id="csty:KN1_13260"/>
<dbReference type="InterPro" id="IPR008811">
    <property type="entry name" value="Glycosyl_hydrolases_36"/>
</dbReference>
<proteinExistence type="predicted"/>
<dbReference type="Proteomes" id="UP000825123">
    <property type="component" value="Chromosome"/>
</dbReference>
<dbReference type="PANTHER" id="PTHR31268:SF32">
    <property type="entry name" value="GALACTINOL--SUCROSE GALACTOSYLTRANSFERASE 2-RELATED"/>
    <property type="match status" value="1"/>
</dbReference>
<protein>
    <submittedName>
        <fullName evidence="2">Alpha-galactosidase</fullName>
    </submittedName>
</protein>
<dbReference type="Gene3D" id="3.20.20.70">
    <property type="entry name" value="Aldolase class I"/>
    <property type="match status" value="1"/>
</dbReference>